<accession>A0A143HGQ1</accession>
<keyword evidence="1 5" id="KW-0699">rRNA-binding</keyword>
<gene>
    <name evidence="5" type="primary">rplY</name>
    <name evidence="5" type="synonym">ctc</name>
    <name evidence="8" type="ORF">ATY39_15385</name>
</gene>
<reference evidence="9" key="2">
    <citation type="submission" date="2016-03" db="EMBL/GenBank/DDBJ databases">
        <authorList>
            <person name="Ploux O."/>
        </authorList>
    </citation>
    <scope>NUCLEOTIDE SEQUENCE [LARGE SCALE GENOMIC DNA]</scope>
    <source>
        <strain evidence="9">PP9</strain>
    </source>
</reference>
<dbReference type="InterPro" id="IPR037121">
    <property type="entry name" value="Ribosomal_bL25_C"/>
</dbReference>
<dbReference type="GO" id="GO:0006412">
    <property type="term" value="P:translation"/>
    <property type="evidence" value="ECO:0007669"/>
    <property type="project" value="UniProtKB-UniRule"/>
</dbReference>
<dbReference type="GO" id="GO:0008097">
    <property type="term" value="F:5S rRNA binding"/>
    <property type="evidence" value="ECO:0007669"/>
    <property type="project" value="InterPro"/>
</dbReference>
<proteinExistence type="inferred from homology"/>
<dbReference type="STRING" id="241244.ATY39_15385"/>
<dbReference type="InterPro" id="IPR029751">
    <property type="entry name" value="Ribosomal_L25_dom"/>
</dbReference>
<evidence type="ECO:0000256" key="5">
    <source>
        <dbReference type="HAMAP-Rule" id="MF_01334"/>
    </source>
</evidence>
<dbReference type="Pfam" id="PF01386">
    <property type="entry name" value="Ribosomal_L25p"/>
    <property type="match status" value="1"/>
</dbReference>
<dbReference type="RefSeq" id="WP_066791299.1">
    <property type="nucleotide sequence ID" value="NZ_CP014806.1"/>
</dbReference>
<evidence type="ECO:0000256" key="2">
    <source>
        <dbReference type="ARBA" id="ARBA00022884"/>
    </source>
</evidence>
<feature type="domain" description="Large ribosomal subunit protein bL25 beta" evidence="7">
    <location>
        <begin position="100"/>
        <end position="181"/>
    </location>
</feature>
<dbReference type="KEGG" id="rst:ATY39_15385"/>
<keyword evidence="4 5" id="KW-0687">Ribonucleoprotein</keyword>
<dbReference type="Gene3D" id="2.40.240.10">
    <property type="entry name" value="Ribosomal Protein L25, Chain P"/>
    <property type="match status" value="1"/>
</dbReference>
<dbReference type="CDD" id="cd00495">
    <property type="entry name" value="Ribosomal_L25_TL5_CTC"/>
    <property type="match status" value="1"/>
</dbReference>
<dbReference type="EMBL" id="CP014806">
    <property type="protein sequence ID" value="AMX00676.1"/>
    <property type="molecule type" value="Genomic_DNA"/>
</dbReference>
<evidence type="ECO:0000256" key="1">
    <source>
        <dbReference type="ARBA" id="ARBA00022730"/>
    </source>
</evidence>
<feature type="domain" description="Large ribosomal subunit protein bL25 L25" evidence="6">
    <location>
        <begin position="5"/>
        <end position="91"/>
    </location>
</feature>
<dbReference type="InterPro" id="IPR020930">
    <property type="entry name" value="Ribosomal_uL5_bac-type"/>
</dbReference>
<dbReference type="InterPro" id="IPR020057">
    <property type="entry name" value="Ribosomal_bL25_b-dom"/>
</dbReference>
<dbReference type="GO" id="GO:0003735">
    <property type="term" value="F:structural constituent of ribosome"/>
    <property type="evidence" value="ECO:0007669"/>
    <property type="project" value="InterPro"/>
</dbReference>
<dbReference type="InterPro" id="IPR011035">
    <property type="entry name" value="Ribosomal_bL25/Gln-tRNA_synth"/>
</dbReference>
<evidence type="ECO:0000259" key="7">
    <source>
        <dbReference type="Pfam" id="PF14693"/>
    </source>
</evidence>
<protein>
    <recommendedName>
        <fullName evidence="5">Large ribosomal subunit protein bL25</fullName>
    </recommendedName>
    <alternativeName>
        <fullName evidence="5">General stress protein CTC</fullName>
    </alternativeName>
</protein>
<keyword evidence="3 5" id="KW-0689">Ribosomal protein</keyword>
<dbReference type="PANTHER" id="PTHR33284:SF1">
    <property type="entry name" value="RIBOSOMAL PROTEIN L25_GLN-TRNA SYNTHETASE, ANTI-CODON-BINDING DOMAIN-CONTAINING PROTEIN"/>
    <property type="match status" value="1"/>
</dbReference>
<dbReference type="InterPro" id="IPR020056">
    <property type="entry name" value="Rbsml_bL25/Gln-tRNA_synth_N"/>
</dbReference>
<evidence type="ECO:0000259" key="6">
    <source>
        <dbReference type="Pfam" id="PF01386"/>
    </source>
</evidence>
<evidence type="ECO:0000313" key="8">
    <source>
        <dbReference type="EMBL" id="AMX00676.1"/>
    </source>
</evidence>
<dbReference type="Proteomes" id="UP000076021">
    <property type="component" value="Chromosome"/>
</dbReference>
<organism evidence="8 9">
    <name type="scientific">Rummeliibacillus stabekisii</name>
    <dbReference type="NCBI Taxonomy" id="241244"/>
    <lineage>
        <taxon>Bacteria</taxon>
        <taxon>Bacillati</taxon>
        <taxon>Bacillota</taxon>
        <taxon>Bacilli</taxon>
        <taxon>Bacillales</taxon>
        <taxon>Caryophanaceae</taxon>
        <taxon>Rummeliibacillus</taxon>
    </lineage>
</organism>
<dbReference type="Pfam" id="PF14693">
    <property type="entry name" value="Ribosomal_TL5_C"/>
    <property type="match status" value="1"/>
</dbReference>
<dbReference type="GO" id="GO:0022625">
    <property type="term" value="C:cytosolic large ribosomal subunit"/>
    <property type="evidence" value="ECO:0007669"/>
    <property type="project" value="TreeGrafter"/>
</dbReference>
<keyword evidence="2 5" id="KW-0694">RNA-binding</keyword>
<evidence type="ECO:0000256" key="4">
    <source>
        <dbReference type="ARBA" id="ARBA00023274"/>
    </source>
</evidence>
<dbReference type="AlphaFoldDB" id="A0A143HGQ1"/>
<dbReference type="HAMAP" id="MF_01334">
    <property type="entry name" value="Ribosomal_bL25_CTC"/>
    <property type="match status" value="1"/>
</dbReference>
<sequence>MSTVIQANSRETGHHSNLTSLRKEGYVPGVVYGFQVESTPIAISARELEKTLREDGRNAVITLEVEDKNVQAVLNDIQKDNLKGDYLHIDFLAINMSDALEVAVPITVVGESTGVKEGGVLQQPNRELTLNVKPSDIPESIEVDISGLAIGDTITINDIRDQVEFEIVDDDELTLVIISAPVSAAELETDTEIEEPVADNGADE</sequence>
<dbReference type="InterPro" id="IPR001021">
    <property type="entry name" value="Ribosomal_bL25_long"/>
</dbReference>
<dbReference type="NCBIfam" id="TIGR00731">
    <property type="entry name" value="bL25_bact_ctc"/>
    <property type="match status" value="1"/>
</dbReference>
<dbReference type="PANTHER" id="PTHR33284">
    <property type="entry name" value="RIBOSOMAL PROTEIN L25/GLN-TRNA SYNTHETASE, ANTI-CODON-BINDING DOMAIN-CONTAINING PROTEIN"/>
    <property type="match status" value="1"/>
</dbReference>
<name>A0A143HGQ1_9BACL</name>
<dbReference type="NCBIfam" id="NF004133">
    <property type="entry name" value="PRK05618.2-4"/>
    <property type="match status" value="1"/>
</dbReference>
<comment type="subunit">
    <text evidence="5">Part of the 50S ribosomal subunit; part of the 5S rRNA/L5/L18/L25 subcomplex. Contacts the 5S rRNA. Binds to the 5S rRNA independently of L5 and L18.</text>
</comment>
<evidence type="ECO:0000256" key="3">
    <source>
        <dbReference type="ARBA" id="ARBA00022980"/>
    </source>
</evidence>
<comment type="similarity">
    <text evidence="5">Belongs to the bacterial ribosomal protein bL25 family. CTC subfamily.</text>
</comment>
<dbReference type="Gene3D" id="2.170.120.20">
    <property type="entry name" value="Ribosomal protein L25, beta domain"/>
    <property type="match status" value="1"/>
</dbReference>
<keyword evidence="9" id="KW-1185">Reference proteome</keyword>
<dbReference type="SUPFAM" id="SSF50715">
    <property type="entry name" value="Ribosomal protein L25-like"/>
    <property type="match status" value="1"/>
</dbReference>
<dbReference type="OrthoDB" id="9790002at2"/>
<comment type="function">
    <text evidence="5">This is one of the proteins that binds to the 5S RNA in the ribosome where it forms part of the central protuberance.</text>
</comment>
<reference evidence="8 9" key="1">
    <citation type="journal article" date="2016" name="Genome Announc.">
        <title>Whole-Genome Sequence of Rummeliibacillus stabekisii Strain PP9 Isolated from Antarctic Soil.</title>
        <authorList>
            <person name="da Mota F.F."/>
            <person name="Vollu R.E."/>
            <person name="Jurelevicius D."/>
            <person name="Seldin L."/>
        </authorList>
    </citation>
    <scope>NUCLEOTIDE SEQUENCE [LARGE SCALE GENOMIC DNA]</scope>
    <source>
        <strain evidence="8 9">PP9</strain>
    </source>
</reference>
<evidence type="ECO:0000313" key="9">
    <source>
        <dbReference type="Proteomes" id="UP000076021"/>
    </source>
</evidence>